<feature type="domain" description="Xylose isomerase-like TIM barrel" evidence="1">
    <location>
        <begin position="19"/>
        <end position="309"/>
    </location>
</feature>
<accession>A0A1A9F0X6</accession>
<proteinExistence type="predicted"/>
<protein>
    <recommendedName>
        <fullName evidence="1">Xylose isomerase-like TIM barrel domain-containing protein</fullName>
    </recommendedName>
</protein>
<dbReference type="KEGG" id="mars:A8C75_15870"/>
<dbReference type="InterPro" id="IPR013022">
    <property type="entry name" value="Xyl_isomerase-like_TIM-brl"/>
</dbReference>
<dbReference type="EMBL" id="CP015839">
    <property type="protein sequence ID" value="ANG63807.1"/>
    <property type="molecule type" value="Genomic_DNA"/>
</dbReference>
<sequence length="313" mass="34770">MKLSICTDVMADLSFTDMLDKCVALGVEGLEMTGGGWSAGPHFRADELLADRGLLKKKLNEIEARGLEIAALNCSANPLDPGPMGERHLREMEQTVRLAGEIGVKKIVTMSGLPAAAPGDSVPNWLVYTKSWPNEMPERDRYQWEDCAFPLWQRLVKLANEAGVEKYALENFSAMLVWNPETLFRLRDEVGPKVGMNLDPSHLFWKGACPIAGARALGEAIHHVHGKDTRIERGLAEVNGLLELKGVDDVANRAWNYVAVGAGHDLQWWKEFFSVVRMVGYNDWVSLEMEDFTMSTEAGIQSSIDALKQTISR</sequence>
<dbReference type="Proteomes" id="UP000078070">
    <property type="component" value="Chromosome"/>
</dbReference>
<dbReference type="InterPro" id="IPR036237">
    <property type="entry name" value="Xyl_isomerase-like_sf"/>
</dbReference>
<dbReference type="STRING" id="1821621.A8C75_15870"/>
<dbReference type="OrthoDB" id="7245925at2"/>
<dbReference type="Gene3D" id="3.20.20.150">
    <property type="entry name" value="Divalent-metal-dependent TIM barrel enzymes"/>
    <property type="match status" value="1"/>
</dbReference>
<dbReference type="PANTHER" id="PTHR12110">
    <property type="entry name" value="HYDROXYPYRUVATE ISOMERASE"/>
    <property type="match status" value="1"/>
</dbReference>
<dbReference type="Pfam" id="PF01261">
    <property type="entry name" value="AP_endonuc_2"/>
    <property type="match status" value="1"/>
</dbReference>
<organism evidence="2 3">
    <name type="scientific">Marinobacterium aestuarii</name>
    <dbReference type="NCBI Taxonomy" id="1821621"/>
    <lineage>
        <taxon>Bacteria</taxon>
        <taxon>Pseudomonadati</taxon>
        <taxon>Pseudomonadota</taxon>
        <taxon>Gammaproteobacteria</taxon>
        <taxon>Oceanospirillales</taxon>
        <taxon>Oceanospirillaceae</taxon>
        <taxon>Marinobacterium</taxon>
    </lineage>
</organism>
<reference evidence="3" key="1">
    <citation type="submission" date="2016-05" db="EMBL/GenBank/DDBJ databases">
        <authorList>
            <person name="Baek K."/>
            <person name="Yang S.-J."/>
        </authorList>
    </citation>
    <scope>NUCLEOTIDE SEQUENCE [LARGE SCALE GENOMIC DNA]</scope>
    <source>
        <strain evidence="3">ST58-10</strain>
    </source>
</reference>
<reference evidence="2 3" key="2">
    <citation type="journal article" date="2018" name="Int. J. Syst. Evol. Microbiol.">
        <title>Marinobacterium aestuarii sp. nov., a benzene-degrading marine bacterium isolated from estuary sediment.</title>
        <authorList>
            <person name="Bae S.S."/>
            <person name="Jung J."/>
            <person name="Chung D."/>
            <person name="Baek K."/>
        </authorList>
    </citation>
    <scope>NUCLEOTIDE SEQUENCE [LARGE SCALE GENOMIC DNA]</scope>
    <source>
        <strain evidence="2 3">ST58-10</strain>
    </source>
</reference>
<evidence type="ECO:0000259" key="1">
    <source>
        <dbReference type="Pfam" id="PF01261"/>
    </source>
</evidence>
<dbReference type="SUPFAM" id="SSF51658">
    <property type="entry name" value="Xylose isomerase-like"/>
    <property type="match status" value="1"/>
</dbReference>
<gene>
    <name evidence="2" type="ORF">A8C75_15870</name>
</gene>
<name>A0A1A9F0X6_9GAMM</name>
<evidence type="ECO:0000313" key="2">
    <source>
        <dbReference type="EMBL" id="ANG63807.1"/>
    </source>
</evidence>
<dbReference type="PANTHER" id="PTHR12110:SF21">
    <property type="entry name" value="XYLOSE ISOMERASE-LIKE TIM BARREL DOMAIN-CONTAINING PROTEIN"/>
    <property type="match status" value="1"/>
</dbReference>
<evidence type="ECO:0000313" key="3">
    <source>
        <dbReference type="Proteomes" id="UP000078070"/>
    </source>
</evidence>
<dbReference type="RefSeq" id="WP_067384592.1">
    <property type="nucleotide sequence ID" value="NZ_CP015839.1"/>
</dbReference>
<dbReference type="InterPro" id="IPR050312">
    <property type="entry name" value="IolE/XylAMocC-like"/>
</dbReference>
<keyword evidence="3" id="KW-1185">Reference proteome</keyword>
<dbReference type="AlphaFoldDB" id="A0A1A9F0X6"/>